<dbReference type="InterPro" id="IPR019933">
    <property type="entry name" value="DivIVA_domain"/>
</dbReference>
<evidence type="ECO:0000256" key="1">
    <source>
        <dbReference type="SAM" id="MobiDB-lite"/>
    </source>
</evidence>
<dbReference type="NCBIfam" id="TIGR03544">
    <property type="entry name" value="DivI1A_domain"/>
    <property type="match status" value="1"/>
</dbReference>
<dbReference type="Gene3D" id="6.10.250.660">
    <property type="match status" value="1"/>
</dbReference>
<feature type="compositionally biased region" description="Low complexity" evidence="1">
    <location>
        <begin position="1"/>
        <end position="17"/>
    </location>
</feature>
<keyword evidence="3" id="KW-1185">Reference proteome</keyword>
<dbReference type="AlphaFoldDB" id="A0A6P0HFW1"/>
<sequence>MAGVAAVAAGHGAPMAPEHGDRPDAGVPPTGRLTADDLRAVRFPVVLRGYRQADVDALLERLAAQQEGIDLYRPPAVAPEVPDGDAADREAH</sequence>
<proteinExistence type="predicted"/>
<evidence type="ECO:0000313" key="3">
    <source>
        <dbReference type="Proteomes" id="UP000468687"/>
    </source>
</evidence>
<gene>
    <name evidence="2" type="ORF">G3T38_04400</name>
</gene>
<feature type="region of interest" description="Disordered" evidence="1">
    <location>
        <begin position="72"/>
        <end position="92"/>
    </location>
</feature>
<protein>
    <submittedName>
        <fullName evidence="2">DivIVA domain-containing protein</fullName>
    </submittedName>
</protein>
<evidence type="ECO:0000313" key="2">
    <source>
        <dbReference type="EMBL" id="NEN77513.1"/>
    </source>
</evidence>
<accession>A0A6P0HFW1</accession>
<dbReference type="EMBL" id="JAAGXA010000002">
    <property type="protein sequence ID" value="NEN77513.1"/>
    <property type="molecule type" value="Genomic_DNA"/>
</dbReference>
<feature type="region of interest" description="Disordered" evidence="1">
    <location>
        <begin position="1"/>
        <end position="34"/>
    </location>
</feature>
<reference evidence="2 3" key="1">
    <citation type="journal article" date="2014" name="Int. J. Syst. Evol. Microbiol.">
        <title>Nocardioides zeae sp. nov., isolated from the stem of Zea mays.</title>
        <authorList>
            <person name="Glaeser S.P."/>
            <person name="McInroy J.A."/>
            <person name="Busse H.J."/>
            <person name="Kampfer P."/>
        </authorList>
    </citation>
    <scope>NUCLEOTIDE SEQUENCE [LARGE SCALE GENOMIC DNA]</scope>
    <source>
        <strain evidence="2 3">JCM 30728</strain>
    </source>
</reference>
<name>A0A6P0HFW1_9ACTN</name>
<dbReference type="Proteomes" id="UP000468687">
    <property type="component" value="Unassembled WGS sequence"/>
</dbReference>
<comment type="caution">
    <text evidence="2">The sequence shown here is derived from an EMBL/GenBank/DDBJ whole genome shotgun (WGS) entry which is preliminary data.</text>
</comment>
<organism evidence="2 3">
    <name type="scientific">Nocardioides zeae</name>
    <dbReference type="NCBI Taxonomy" id="1457234"/>
    <lineage>
        <taxon>Bacteria</taxon>
        <taxon>Bacillati</taxon>
        <taxon>Actinomycetota</taxon>
        <taxon>Actinomycetes</taxon>
        <taxon>Propionibacteriales</taxon>
        <taxon>Nocardioidaceae</taxon>
        <taxon>Nocardioides</taxon>
    </lineage>
</organism>